<keyword evidence="1" id="KW-0812">Transmembrane</keyword>
<accession>A0ABW4X8S8</accession>
<sequence>MPSLTSLVGAATAAGSAALVVAPRIFLGPARLADTADTRALVRAMGARDTGIGLAMMAAPSGRARRLATAARVLSDWTDVATLPPALAGRGAAGRVVGFASAWGALSLAALLADERAGR</sequence>
<keyword evidence="1" id="KW-0472">Membrane</keyword>
<comment type="caution">
    <text evidence="2">The sequence shown here is derived from an EMBL/GenBank/DDBJ whole genome shotgun (WGS) entry which is preliminary data.</text>
</comment>
<proteinExistence type="predicted"/>
<dbReference type="RefSeq" id="WP_376874256.1">
    <property type="nucleotide sequence ID" value="NZ_JBHUHP010000009.1"/>
</dbReference>
<evidence type="ECO:0000313" key="2">
    <source>
        <dbReference type="EMBL" id="MFD2091712.1"/>
    </source>
</evidence>
<protein>
    <submittedName>
        <fullName evidence="2">Uncharacterized protein</fullName>
    </submittedName>
</protein>
<evidence type="ECO:0000256" key="1">
    <source>
        <dbReference type="SAM" id="Phobius"/>
    </source>
</evidence>
<keyword evidence="3" id="KW-1185">Reference proteome</keyword>
<feature type="transmembrane region" description="Helical" evidence="1">
    <location>
        <begin position="92"/>
        <end position="113"/>
    </location>
</feature>
<reference evidence="3" key="1">
    <citation type="journal article" date="2019" name="Int. J. Syst. Evol. Microbiol.">
        <title>The Global Catalogue of Microorganisms (GCM) 10K type strain sequencing project: providing services to taxonomists for standard genome sequencing and annotation.</title>
        <authorList>
            <consortium name="The Broad Institute Genomics Platform"/>
            <consortium name="The Broad Institute Genome Sequencing Center for Infectious Disease"/>
            <person name="Wu L."/>
            <person name="Ma J."/>
        </authorList>
    </citation>
    <scope>NUCLEOTIDE SEQUENCE [LARGE SCALE GENOMIC DNA]</scope>
    <source>
        <strain evidence="3">JCM 3338</strain>
    </source>
</reference>
<gene>
    <name evidence="2" type="ORF">ACFSHS_09010</name>
</gene>
<name>A0ABW4X8S8_9ACTN</name>
<organism evidence="2 3">
    <name type="scientific">Blastococcus deserti</name>
    <dbReference type="NCBI Taxonomy" id="2259033"/>
    <lineage>
        <taxon>Bacteria</taxon>
        <taxon>Bacillati</taxon>
        <taxon>Actinomycetota</taxon>
        <taxon>Actinomycetes</taxon>
        <taxon>Geodermatophilales</taxon>
        <taxon>Geodermatophilaceae</taxon>
        <taxon>Blastococcus</taxon>
    </lineage>
</organism>
<dbReference type="Proteomes" id="UP001597402">
    <property type="component" value="Unassembled WGS sequence"/>
</dbReference>
<dbReference type="EMBL" id="JBHUHP010000009">
    <property type="protein sequence ID" value="MFD2091712.1"/>
    <property type="molecule type" value="Genomic_DNA"/>
</dbReference>
<keyword evidence="1" id="KW-1133">Transmembrane helix</keyword>
<evidence type="ECO:0000313" key="3">
    <source>
        <dbReference type="Proteomes" id="UP001597402"/>
    </source>
</evidence>